<comment type="caution">
    <text evidence="1">The sequence shown here is derived from an EMBL/GenBank/DDBJ whole genome shotgun (WGS) entry which is preliminary data.</text>
</comment>
<sequence>MSEFSNFIYFLIRDPPHTTAPFIDGATTCAEPPKERVISREFYSYTVHPKGVTSIGSRTLPPLEARARVTSAAPTPRQRRGPTA</sequence>
<accession>A0A4C1WWQ5</accession>
<dbReference type="AlphaFoldDB" id="A0A4C1WWQ5"/>
<protein>
    <submittedName>
        <fullName evidence="1">Uncharacterized protein</fullName>
    </submittedName>
</protein>
<organism evidence="1 2">
    <name type="scientific">Eumeta variegata</name>
    <name type="common">Bagworm moth</name>
    <name type="synonym">Eumeta japonica</name>
    <dbReference type="NCBI Taxonomy" id="151549"/>
    <lineage>
        <taxon>Eukaryota</taxon>
        <taxon>Metazoa</taxon>
        <taxon>Ecdysozoa</taxon>
        <taxon>Arthropoda</taxon>
        <taxon>Hexapoda</taxon>
        <taxon>Insecta</taxon>
        <taxon>Pterygota</taxon>
        <taxon>Neoptera</taxon>
        <taxon>Endopterygota</taxon>
        <taxon>Lepidoptera</taxon>
        <taxon>Glossata</taxon>
        <taxon>Ditrysia</taxon>
        <taxon>Tineoidea</taxon>
        <taxon>Psychidae</taxon>
        <taxon>Oiketicinae</taxon>
        <taxon>Eumeta</taxon>
    </lineage>
</organism>
<dbReference type="EMBL" id="BGZK01000678">
    <property type="protein sequence ID" value="GBP55781.1"/>
    <property type="molecule type" value="Genomic_DNA"/>
</dbReference>
<evidence type="ECO:0000313" key="1">
    <source>
        <dbReference type="EMBL" id="GBP55781.1"/>
    </source>
</evidence>
<reference evidence="1 2" key="1">
    <citation type="journal article" date="2019" name="Commun. Biol.">
        <title>The bagworm genome reveals a unique fibroin gene that provides high tensile strength.</title>
        <authorList>
            <person name="Kono N."/>
            <person name="Nakamura H."/>
            <person name="Ohtoshi R."/>
            <person name="Tomita M."/>
            <person name="Numata K."/>
            <person name="Arakawa K."/>
        </authorList>
    </citation>
    <scope>NUCLEOTIDE SEQUENCE [LARGE SCALE GENOMIC DNA]</scope>
</reference>
<keyword evidence="2" id="KW-1185">Reference proteome</keyword>
<dbReference type="Proteomes" id="UP000299102">
    <property type="component" value="Unassembled WGS sequence"/>
</dbReference>
<proteinExistence type="predicted"/>
<name>A0A4C1WWQ5_EUMVA</name>
<evidence type="ECO:0000313" key="2">
    <source>
        <dbReference type="Proteomes" id="UP000299102"/>
    </source>
</evidence>
<gene>
    <name evidence="1" type="ORF">EVAR_50197_1</name>
</gene>